<dbReference type="AlphaFoldDB" id="A0A8X6NQJ7"/>
<accession>A0A8X6NQJ7</accession>
<dbReference type="EMBL" id="BMAW01107245">
    <property type="protein sequence ID" value="GFT28343.1"/>
    <property type="molecule type" value="Genomic_DNA"/>
</dbReference>
<feature type="transmembrane region" description="Helical" evidence="1">
    <location>
        <begin position="12"/>
        <end position="28"/>
    </location>
</feature>
<keyword evidence="3" id="KW-1185">Reference proteome</keyword>
<name>A0A8X6NQJ7_NEPPI</name>
<evidence type="ECO:0000256" key="1">
    <source>
        <dbReference type="SAM" id="Phobius"/>
    </source>
</evidence>
<evidence type="ECO:0000313" key="2">
    <source>
        <dbReference type="EMBL" id="GFT28343.1"/>
    </source>
</evidence>
<dbReference type="Proteomes" id="UP000887013">
    <property type="component" value="Unassembled WGS sequence"/>
</dbReference>
<comment type="caution">
    <text evidence="2">The sequence shown here is derived from an EMBL/GenBank/DDBJ whole genome shotgun (WGS) entry which is preliminary data.</text>
</comment>
<keyword evidence="1" id="KW-1133">Transmembrane helix</keyword>
<organism evidence="2 3">
    <name type="scientific">Nephila pilipes</name>
    <name type="common">Giant wood spider</name>
    <name type="synonym">Nephila maculata</name>
    <dbReference type="NCBI Taxonomy" id="299642"/>
    <lineage>
        <taxon>Eukaryota</taxon>
        <taxon>Metazoa</taxon>
        <taxon>Ecdysozoa</taxon>
        <taxon>Arthropoda</taxon>
        <taxon>Chelicerata</taxon>
        <taxon>Arachnida</taxon>
        <taxon>Araneae</taxon>
        <taxon>Araneomorphae</taxon>
        <taxon>Entelegynae</taxon>
        <taxon>Araneoidea</taxon>
        <taxon>Nephilidae</taxon>
        <taxon>Nephila</taxon>
    </lineage>
</organism>
<keyword evidence="1" id="KW-0812">Transmembrane</keyword>
<reference evidence="2" key="1">
    <citation type="submission" date="2020-08" db="EMBL/GenBank/DDBJ databases">
        <title>Multicomponent nature underlies the extraordinary mechanical properties of spider dragline silk.</title>
        <authorList>
            <person name="Kono N."/>
            <person name="Nakamura H."/>
            <person name="Mori M."/>
            <person name="Yoshida Y."/>
            <person name="Ohtoshi R."/>
            <person name="Malay A.D."/>
            <person name="Moran D.A.P."/>
            <person name="Tomita M."/>
            <person name="Numata K."/>
            <person name="Arakawa K."/>
        </authorList>
    </citation>
    <scope>NUCLEOTIDE SEQUENCE</scope>
</reference>
<protein>
    <submittedName>
        <fullName evidence="2">Uncharacterized protein</fullName>
    </submittedName>
</protein>
<evidence type="ECO:0000313" key="3">
    <source>
        <dbReference type="Proteomes" id="UP000887013"/>
    </source>
</evidence>
<gene>
    <name evidence="2" type="ORF">NPIL_156751</name>
</gene>
<keyword evidence="1" id="KW-0472">Membrane</keyword>
<proteinExistence type="predicted"/>
<feature type="transmembrane region" description="Helical" evidence="1">
    <location>
        <begin position="40"/>
        <end position="60"/>
    </location>
</feature>
<sequence>MIGKAAACLRMDYPVVIPVHSTVLYSLFVNSNVDWQPHVALSYGSTDFASYCYGAGIPLIHRIRMRRRRMSNEENAVDFSLRREKSRYILLHSPKCHPKETSSVTLECGQPVTSVCVREDPF</sequence>